<feature type="non-terminal residue" evidence="5">
    <location>
        <position position="1"/>
    </location>
</feature>
<dbReference type="AlphaFoldDB" id="M9M490"/>
<dbReference type="Pfam" id="PF13416">
    <property type="entry name" value="SBP_bac_8"/>
    <property type="match status" value="1"/>
</dbReference>
<dbReference type="InterPro" id="IPR050490">
    <property type="entry name" value="Bact_solute-bd_prot1"/>
</dbReference>
<comment type="caution">
    <text evidence="5">The sequence shown here is derived from an EMBL/GenBank/DDBJ whole genome shotgun (WGS) entry which is preliminary data.</text>
</comment>
<evidence type="ECO:0000256" key="2">
    <source>
        <dbReference type="ARBA" id="ARBA00008520"/>
    </source>
</evidence>
<dbReference type="OrthoDB" id="9808332at2"/>
<sequence>GVATFRSFVRVQTFYRVGGFFSTIQWLINRPVNEGMLSDLSTYASDDGFKGINSNIIEALNEIGDGRLYALSDSISSQVLFYNKDLFKQFKIPEPTDQMSWDQVLDLAKQFSPQDNLNGLYLLNYDETGLLLTMGKTNGLKWYDSLNQRTLFDNPAWKNKLEDLVAFYQEEASFTSQQDPADLFLDGKLAMTLNTYQFAMKINNNREEKINWGVVTEPVNPNEPNISKTMNFQYLNGICAGTRNFKESLEVWEYMNSEEAARLKKNLSLSLFTIPVRDSLMVDNDNRNLAAFYKLKPQITLGDTNLPRAAEKAALLKINSILRQAIEEQLTVDQTIIKLQEDVINAIQSSK</sequence>
<keyword evidence="4" id="KW-0732">Signal</keyword>
<name>M9M490_PAEPP</name>
<protein>
    <submittedName>
        <fullName evidence="5">Periplasmic component</fullName>
    </submittedName>
</protein>
<accession>M9M490</accession>
<dbReference type="Gene3D" id="3.40.190.10">
    <property type="entry name" value="Periplasmic binding protein-like II"/>
    <property type="match status" value="1"/>
</dbReference>
<comment type="similarity">
    <text evidence="2">Belongs to the bacterial solute-binding protein 1 family.</text>
</comment>
<dbReference type="RefSeq" id="WP_006287674.1">
    <property type="nucleotide sequence ID" value="NZ_BALG01000279.1"/>
</dbReference>
<dbReference type="Proteomes" id="UP000029453">
    <property type="component" value="Unassembled WGS sequence"/>
</dbReference>
<evidence type="ECO:0000313" key="5">
    <source>
        <dbReference type="EMBL" id="GAC43899.1"/>
    </source>
</evidence>
<dbReference type="SUPFAM" id="SSF53850">
    <property type="entry name" value="Periplasmic binding protein-like II"/>
    <property type="match status" value="1"/>
</dbReference>
<reference evidence="5 6" key="1">
    <citation type="submission" date="2012-10" db="EMBL/GenBank/DDBJ databases">
        <title>Draft Genome Sequence of Paenibacillus popilliae ATCC 14706T.</title>
        <authorList>
            <person name="Iiyama K."/>
            <person name="Mori K."/>
            <person name="Mon H."/>
            <person name="Chieda Y."/>
            <person name="Lee J.M."/>
            <person name="Kusakabe T."/>
            <person name="Tashiro K."/>
            <person name="Asano S."/>
            <person name="Yasunaga-Aoki C."/>
            <person name="Shimizu S."/>
        </authorList>
    </citation>
    <scope>NUCLEOTIDE SEQUENCE [LARGE SCALE GENOMIC DNA]</scope>
    <source>
        <strain evidence="5 6">ATCC 14706</strain>
    </source>
</reference>
<dbReference type="PANTHER" id="PTHR43649">
    <property type="entry name" value="ARABINOSE-BINDING PROTEIN-RELATED"/>
    <property type="match status" value="1"/>
</dbReference>
<dbReference type="GO" id="GO:0030313">
    <property type="term" value="C:cell envelope"/>
    <property type="evidence" value="ECO:0007669"/>
    <property type="project" value="UniProtKB-SubCell"/>
</dbReference>
<dbReference type="PANTHER" id="PTHR43649:SF31">
    <property type="entry name" value="SN-GLYCEROL-3-PHOSPHATE-BINDING PERIPLASMIC PROTEIN UGPB"/>
    <property type="match status" value="1"/>
</dbReference>
<proteinExistence type="inferred from homology"/>
<dbReference type="InterPro" id="IPR006059">
    <property type="entry name" value="SBP"/>
</dbReference>
<organism evidence="5 6">
    <name type="scientific">Paenibacillus popilliae ATCC 14706</name>
    <dbReference type="NCBI Taxonomy" id="1212764"/>
    <lineage>
        <taxon>Bacteria</taxon>
        <taxon>Bacillati</taxon>
        <taxon>Bacillota</taxon>
        <taxon>Bacilli</taxon>
        <taxon>Bacillales</taxon>
        <taxon>Paenibacillaceae</taxon>
        <taxon>Paenibacillus</taxon>
    </lineage>
</organism>
<evidence type="ECO:0000256" key="1">
    <source>
        <dbReference type="ARBA" id="ARBA00004196"/>
    </source>
</evidence>
<keyword evidence="6" id="KW-1185">Reference proteome</keyword>
<dbReference type="EMBL" id="BALG01000279">
    <property type="protein sequence ID" value="GAC43899.1"/>
    <property type="molecule type" value="Genomic_DNA"/>
</dbReference>
<evidence type="ECO:0000256" key="4">
    <source>
        <dbReference type="ARBA" id="ARBA00022729"/>
    </source>
</evidence>
<evidence type="ECO:0000256" key="3">
    <source>
        <dbReference type="ARBA" id="ARBA00022448"/>
    </source>
</evidence>
<keyword evidence="3" id="KW-0813">Transport</keyword>
<comment type="subcellular location">
    <subcellularLocation>
        <location evidence="1">Cell envelope</location>
    </subcellularLocation>
</comment>
<evidence type="ECO:0000313" key="6">
    <source>
        <dbReference type="Proteomes" id="UP000029453"/>
    </source>
</evidence>
<gene>
    <name evidence="5" type="ORF">PPOP_3299</name>
</gene>